<comment type="catalytic activity">
    <reaction evidence="9">
        <text>Typically cleaves a -Gly-|-Phe- bond to release an N-terminal, basic peptide of 5-8 residues from type IV prepilin, and then N-methylates the new N-terminal amino group, the methyl donor being S-adenosyl-L-methionine.</text>
        <dbReference type="EC" id="3.4.23.43"/>
    </reaction>
</comment>
<dbReference type="EC" id="3.4.23.43" evidence="9"/>
<evidence type="ECO:0000313" key="14">
    <source>
        <dbReference type="Proteomes" id="UP000774000"/>
    </source>
</evidence>
<feature type="transmembrane region" description="Helical" evidence="10">
    <location>
        <begin position="144"/>
        <end position="164"/>
    </location>
</feature>
<reference evidence="13" key="1">
    <citation type="submission" date="2021-01" db="EMBL/GenBank/DDBJ databases">
        <title>Genomic Encyclopedia of Type Strains, Phase IV (KMG-IV): sequencing the most valuable type-strain genomes for metagenomic binning, comparative biology and taxonomic classification.</title>
        <authorList>
            <person name="Goeker M."/>
        </authorList>
    </citation>
    <scope>NUCLEOTIDE SEQUENCE</scope>
    <source>
        <strain evidence="13">DSM 23230</strain>
    </source>
</reference>
<keyword evidence="9 13" id="KW-0378">Hydrolase</keyword>
<proteinExistence type="inferred from homology"/>
<evidence type="ECO:0000256" key="1">
    <source>
        <dbReference type="ARBA" id="ARBA00004429"/>
    </source>
</evidence>
<dbReference type="EC" id="2.1.1.-" evidence="9"/>
<dbReference type="Gene3D" id="1.20.120.1220">
    <property type="match status" value="1"/>
</dbReference>
<dbReference type="Proteomes" id="UP000774000">
    <property type="component" value="Unassembled WGS sequence"/>
</dbReference>
<comment type="similarity">
    <text evidence="2 8">Belongs to the peptidase A24 family.</text>
</comment>
<evidence type="ECO:0000256" key="7">
    <source>
        <dbReference type="ARBA" id="ARBA00023136"/>
    </source>
</evidence>
<dbReference type="InterPro" id="IPR014032">
    <property type="entry name" value="Peptidase_A24A_bac"/>
</dbReference>
<comment type="subcellular location">
    <subcellularLocation>
        <location evidence="1">Cell inner membrane</location>
        <topology evidence="1">Multi-pass membrane protein</topology>
    </subcellularLocation>
    <subcellularLocation>
        <location evidence="9">Cell membrane</location>
        <topology evidence="9">Multi-pass membrane protein</topology>
    </subcellularLocation>
</comment>
<keyword evidence="9 13" id="KW-0808">Transferase</keyword>
<accession>A0A938XX35</accession>
<keyword evidence="7 10" id="KW-0472">Membrane</keyword>
<feature type="transmembrane region" description="Helical" evidence="10">
    <location>
        <begin position="176"/>
        <end position="209"/>
    </location>
</feature>
<evidence type="ECO:0000256" key="5">
    <source>
        <dbReference type="ARBA" id="ARBA00022692"/>
    </source>
</evidence>
<protein>
    <recommendedName>
        <fullName evidence="9">Prepilin leader peptidase/N-methyltransferase</fullName>
        <ecNumber evidence="9">2.1.1.-</ecNumber>
        <ecNumber evidence="9">3.4.23.43</ecNumber>
    </recommendedName>
</protein>
<dbReference type="InterPro" id="IPR050882">
    <property type="entry name" value="Prepilin_peptidase/N-MTase"/>
</dbReference>
<comment type="caution">
    <text evidence="13">The sequence shown here is derived from an EMBL/GenBank/DDBJ whole genome shotgun (WGS) entry which is preliminary data.</text>
</comment>
<keyword evidence="6 10" id="KW-1133">Transmembrane helix</keyword>
<keyword evidence="5 9" id="KW-0812">Transmembrane</keyword>
<dbReference type="GO" id="GO:0005886">
    <property type="term" value="C:plasma membrane"/>
    <property type="evidence" value="ECO:0007669"/>
    <property type="project" value="UniProtKB-SubCell"/>
</dbReference>
<dbReference type="GO" id="GO:0032259">
    <property type="term" value="P:methylation"/>
    <property type="evidence" value="ECO:0007669"/>
    <property type="project" value="UniProtKB-KW"/>
</dbReference>
<organism evidence="13 14">
    <name type="scientific">Halanaerobacter jeridensis</name>
    <dbReference type="NCBI Taxonomy" id="706427"/>
    <lineage>
        <taxon>Bacteria</taxon>
        <taxon>Bacillati</taxon>
        <taxon>Bacillota</taxon>
        <taxon>Clostridia</taxon>
        <taxon>Halanaerobiales</taxon>
        <taxon>Halobacteroidaceae</taxon>
        <taxon>Halanaerobacter</taxon>
    </lineage>
</organism>
<keyword evidence="9" id="KW-0511">Multifunctional enzyme</keyword>
<dbReference type="PRINTS" id="PR00864">
    <property type="entry name" value="PREPILNPTASE"/>
</dbReference>
<evidence type="ECO:0000256" key="10">
    <source>
        <dbReference type="SAM" id="Phobius"/>
    </source>
</evidence>
<evidence type="ECO:0000256" key="2">
    <source>
        <dbReference type="ARBA" id="ARBA00005801"/>
    </source>
</evidence>
<feature type="transmembrane region" description="Helical" evidence="10">
    <location>
        <begin position="120"/>
        <end position="138"/>
    </location>
</feature>
<keyword evidence="3" id="KW-1003">Cell membrane</keyword>
<evidence type="ECO:0000259" key="11">
    <source>
        <dbReference type="Pfam" id="PF01478"/>
    </source>
</evidence>
<feature type="transmembrane region" description="Helical" evidence="10">
    <location>
        <begin position="221"/>
        <end position="244"/>
    </location>
</feature>
<feature type="transmembrane region" description="Helical" evidence="10">
    <location>
        <begin position="73"/>
        <end position="91"/>
    </location>
</feature>
<feature type="transmembrane region" description="Helical" evidence="10">
    <location>
        <begin position="6"/>
        <end position="24"/>
    </location>
</feature>
<dbReference type="PANTHER" id="PTHR30487:SF0">
    <property type="entry name" value="PREPILIN LEADER PEPTIDASE_N-METHYLTRANSFERASE-RELATED"/>
    <property type="match status" value="1"/>
</dbReference>
<feature type="domain" description="Prepilin type IV endopeptidase peptidase" evidence="11">
    <location>
        <begin position="102"/>
        <end position="205"/>
    </location>
</feature>
<evidence type="ECO:0000256" key="6">
    <source>
        <dbReference type="ARBA" id="ARBA00022989"/>
    </source>
</evidence>
<evidence type="ECO:0000256" key="3">
    <source>
        <dbReference type="ARBA" id="ARBA00022475"/>
    </source>
</evidence>
<sequence>MTATLVFIFGLMIGSFLNVVIYRLPQEESIVFPSSHCPDCGTELQAIDLIPVVSFLWNKGHCRYCGSKISYQYPLVELLTALIFILLYHQYYLTMQFVVYALLASALIAVSIIDLQHLIIPNQITYPGIIVAFLLSFLNPEISYINSLLGILGPALLLFLIAVVSRGGLGMGDVKLIAVLGGFIGWQKALVAIFIGSIIGSIIGLYLIVVSDKGLKSKLPLGVFLSLGGLVMILWGQEIIDFYWQLIL</sequence>
<gene>
    <name evidence="13" type="ORF">JOC47_001741</name>
</gene>
<evidence type="ECO:0000259" key="12">
    <source>
        <dbReference type="Pfam" id="PF06750"/>
    </source>
</evidence>
<dbReference type="InterPro" id="IPR000045">
    <property type="entry name" value="Prepilin_IV_endopep_pep"/>
</dbReference>
<dbReference type="GO" id="GO:0006465">
    <property type="term" value="P:signal peptide processing"/>
    <property type="evidence" value="ECO:0007669"/>
    <property type="project" value="TreeGrafter"/>
</dbReference>
<evidence type="ECO:0000256" key="9">
    <source>
        <dbReference type="RuleBase" id="RU003794"/>
    </source>
</evidence>
<feature type="transmembrane region" description="Helical" evidence="10">
    <location>
        <begin position="97"/>
        <end position="113"/>
    </location>
</feature>
<dbReference type="AlphaFoldDB" id="A0A938XX35"/>
<dbReference type="GO" id="GO:0008168">
    <property type="term" value="F:methyltransferase activity"/>
    <property type="evidence" value="ECO:0007669"/>
    <property type="project" value="UniProtKB-KW"/>
</dbReference>
<name>A0A938XX35_9FIRM</name>
<feature type="domain" description="Prepilin peptidase A24 N-terminal" evidence="12">
    <location>
        <begin position="8"/>
        <end position="90"/>
    </location>
</feature>
<dbReference type="InterPro" id="IPR010627">
    <property type="entry name" value="Prepilin_pept_A24_N"/>
</dbReference>
<evidence type="ECO:0000256" key="4">
    <source>
        <dbReference type="ARBA" id="ARBA00022519"/>
    </source>
</evidence>
<keyword evidence="4" id="KW-0997">Cell inner membrane</keyword>
<keyword evidence="9" id="KW-0645">Protease</keyword>
<evidence type="ECO:0000313" key="13">
    <source>
        <dbReference type="EMBL" id="MBM7556890.1"/>
    </source>
</evidence>
<evidence type="ECO:0000256" key="8">
    <source>
        <dbReference type="RuleBase" id="RU003793"/>
    </source>
</evidence>
<dbReference type="RefSeq" id="WP_239551004.1">
    <property type="nucleotide sequence ID" value="NZ_JAFBDQ010000007.1"/>
</dbReference>
<dbReference type="GO" id="GO:0004190">
    <property type="term" value="F:aspartic-type endopeptidase activity"/>
    <property type="evidence" value="ECO:0007669"/>
    <property type="project" value="UniProtKB-EC"/>
</dbReference>
<dbReference type="PANTHER" id="PTHR30487">
    <property type="entry name" value="TYPE 4 PREPILIN-LIKE PROTEINS LEADER PEPTIDE-PROCESSING ENZYME"/>
    <property type="match status" value="1"/>
</dbReference>
<dbReference type="Pfam" id="PF06750">
    <property type="entry name" value="A24_N_bact"/>
    <property type="match status" value="1"/>
</dbReference>
<dbReference type="EMBL" id="JAFBDQ010000007">
    <property type="protein sequence ID" value="MBM7556890.1"/>
    <property type="molecule type" value="Genomic_DNA"/>
</dbReference>
<keyword evidence="14" id="KW-1185">Reference proteome</keyword>
<comment type="function">
    <text evidence="9">Plays an essential role in type IV pili and type II pseudopili formation by proteolytically removing the leader sequence from substrate proteins and subsequently monomethylating the alpha-amino group of the newly exposed N-terminal phenylalanine.</text>
</comment>
<dbReference type="Pfam" id="PF01478">
    <property type="entry name" value="Peptidase_A24"/>
    <property type="match status" value="1"/>
</dbReference>
<keyword evidence="9 13" id="KW-0489">Methyltransferase</keyword>